<protein>
    <submittedName>
        <fullName evidence="1">Uncharacterized protein</fullName>
    </submittedName>
</protein>
<dbReference type="Proteomes" id="UP000218731">
    <property type="component" value="Plasmid pKF715A"/>
</dbReference>
<reference evidence="1 2" key="1">
    <citation type="submission" date="2015-11" db="EMBL/GenBank/DDBJ databases">
        <title>Complete genome sequencing of a biphenyl-degrading bacterium, Pseudomonas putida KF715 (=NBRC110667).</title>
        <authorList>
            <person name="Suenaga H."/>
            <person name="Fujihara N."/>
            <person name="Watanabe T."/>
            <person name="Hirose J."/>
            <person name="Kimura N."/>
            <person name="Yamazoe A."/>
            <person name="Hosoyama A."/>
            <person name="Shimodaira J."/>
            <person name="Furukawa K."/>
        </authorList>
    </citation>
    <scope>NUCLEOTIDE SEQUENCE [LARGE SCALE GENOMIC DNA]</scope>
    <source>
        <strain evidence="1 2">KF715</strain>
        <plasmid evidence="2">Plasmid pkf715a dna</plasmid>
    </source>
</reference>
<geneLocation type="plasmid" evidence="2">
    <name>pkf715a dna</name>
</geneLocation>
<dbReference type="EMBL" id="AP015030">
    <property type="protein sequence ID" value="BAW26682.1"/>
    <property type="molecule type" value="Genomic_DNA"/>
</dbReference>
<evidence type="ECO:0000313" key="2">
    <source>
        <dbReference type="Proteomes" id="UP000218731"/>
    </source>
</evidence>
<dbReference type="RefSeq" id="WP_096427032.1">
    <property type="nucleotide sequence ID" value="NZ_AP015030.1"/>
</dbReference>
<keyword evidence="1" id="KW-0614">Plasmid</keyword>
<dbReference type="AlphaFoldDB" id="A0A1L7NML0"/>
<gene>
    <name evidence="1" type="ORF">KF715C_pA1770</name>
</gene>
<organism evidence="1 2">
    <name type="scientific">Pseudomonas putida</name>
    <name type="common">Arthrobacter siderocapsulatus</name>
    <dbReference type="NCBI Taxonomy" id="303"/>
    <lineage>
        <taxon>Bacteria</taxon>
        <taxon>Pseudomonadati</taxon>
        <taxon>Pseudomonadota</taxon>
        <taxon>Gammaproteobacteria</taxon>
        <taxon>Pseudomonadales</taxon>
        <taxon>Pseudomonadaceae</taxon>
        <taxon>Pseudomonas</taxon>
    </lineage>
</organism>
<sequence length="250" mass="27504">MNWQQHSIELIDLKGIQCRFTSNGYTTLGWIMPDGAGVFQEGGVIVECQPETIVTDDPEGLRLARAASASNHFQRHDQGYKVTDAAEWVPTGDKWVRQYRVGLADQEGTLSVHVQFKAGSAELLRFYTEFVSDPRPAKAAADPVRQGRIGGAYSAGEVVRSASGRLCTPFPKIDLGGERKASNTLKRVDQWLMQNALDEAQARGDEFNALQFRASLGKPQQADKDCAEQYLFGQQPAVIPSPLKFLTCNG</sequence>
<proteinExistence type="predicted"/>
<name>A0A1L7NML0_PSEPU</name>
<evidence type="ECO:0000313" key="1">
    <source>
        <dbReference type="EMBL" id="BAW26682.1"/>
    </source>
</evidence>
<accession>A0A1L7NML0</accession>